<proteinExistence type="predicted"/>
<protein>
    <submittedName>
        <fullName evidence="3">Transcriptional regulator</fullName>
    </submittedName>
</protein>
<dbReference type="AlphaFoldDB" id="A0A484H778"/>
<dbReference type="SMART" id="SM00530">
    <property type="entry name" value="HTH_XRE"/>
    <property type="match status" value="1"/>
</dbReference>
<evidence type="ECO:0000259" key="2">
    <source>
        <dbReference type="PROSITE" id="PS50943"/>
    </source>
</evidence>
<organism evidence="3">
    <name type="scientific">invertebrate metagenome</name>
    <dbReference type="NCBI Taxonomy" id="1711999"/>
    <lineage>
        <taxon>unclassified sequences</taxon>
        <taxon>metagenomes</taxon>
        <taxon>organismal metagenomes</taxon>
    </lineage>
</organism>
<accession>A0A484H778</accession>
<dbReference type="InterPro" id="IPR010982">
    <property type="entry name" value="Lambda_DNA-bd_dom_sf"/>
</dbReference>
<name>A0A484H778_9ZZZZ</name>
<gene>
    <name evidence="3" type="ORF">RIEGSTA812A_PEG_788</name>
</gene>
<dbReference type="Pfam" id="PF01381">
    <property type="entry name" value="HTH_3"/>
    <property type="match status" value="1"/>
</dbReference>
<dbReference type="GO" id="GO:0003677">
    <property type="term" value="F:DNA binding"/>
    <property type="evidence" value="ECO:0007669"/>
    <property type="project" value="InterPro"/>
</dbReference>
<dbReference type="CDD" id="cd00093">
    <property type="entry name" value="HTH_XRE"/>
    <property type="match status" value="1"/>
</dbReference>
<feature type="compositionally biased region" description="Polar residues" evidence="1">
    <location>
        <begin position="9"/>
        <end position="26"/>
    </location>
</feature>
<sequence>MIAARAMKETNSPRVSTRGRTATGSPNPIDVHVGSRVRLRRTLLGMSQEKLGDAIGLTFQQVQKYERGANRIGASRLWDLSRVLDVPVSFFFDDMIEGTAAQSPRMLAGTIEEPSSFEADPMSKRETLELVRAYYRITDPQVRKRVFELAKALASASEATRSLPVGIESAPLPIDDTGESIQPIG</sequence>
<dbReference type="EMBL" id="LR026963">
    <property type="protein sequence ID" value="VBB69315.1"/>
    <property type="molecule type" value="Genomic_DNA"/>
</dbReference>
<dbReference type="InterPro" id="IPR001387">
    <property type="entry name" value="Cro/C1-type_HTH"/>
</dbReference>
<dbReference type="SUPFAM" id="SSF47413">
    <property type="entry name" value="lambda repressor-like DNA-binding domains"/>
    <property type="match status" value="1"/>
</dbReference>
<evidence type="ECO:0000313" key="3">
    <source>
        <dbReference type="EMBL" id="VBB69315.1"/>
    </source>
</evidence>
<dbReference type="PROSITE" id="PS50943">
    <property type="entry name" value="HTH_CROC1"/>
    <property type="match status" value="1"/>
</dbReference>
<feature type="domain" description="HTH cro/C1-type" evidence="2">
    <location>
        <begin position="37"/>
        <end position="91"/>
    </location>
</feature>
<dbReference type="Gene3D" id="1.10.260.40">
    <property type="entry name" value="lambda repressor-like DNA-binding domains"/>
    <property type="match status" value="1"/>
</dbReference>
<feature type="region of interest" description="Disordered" evidence="1">
    <location>
        <begin position="1"/>
        <end position="31"/>
    </location>
</feature>
<reference evidence="3" key="1">
    <citation type="submission" date="2018-10" db="EMBL/GenBank/DDBJ databases">
        <authorList>
            <person name="Gruber-Vodicka H."/>
            <person name="Jaeckle O."/>
        </authorList>
    </citation>
    <scope>NUCLEOTIDE SEQUENCE</scope>
</reference>
<evidence type="ECO:0000256" key="1">
    <source>
        <dbReference type="SAM" id="MobiDB-lite"/>
    </source>
</evidence>